<protein>
    <recommendedName>
        <fullName evidence="1">Peptidase M15C domain-containing protein</fullName>
    </recommendedName>
</protein>
<accession>K2F7N2</accession>
<name>K2F7N2_9BACT</name>
<organism evidence="2">
    <name type="scientific">uncultured bacterium</name>
    <name type="common">gcode 4</name>
    <dbReference type="NCBI Taxonomy" id="1234023"/>
    <lineage>
        <taxon>Bacteria</taxon>
        <taxon>environmental samples</taxon>
    </lineage>
</organism>
<dbReference type="SUPFAM" id="SSF55166">
    <property type="entry name" value="Hedgehog/DD-peptidase"/>
    <property type="match status" value="1"/>
</dbReference>
<dbReference type="GO" id="GO:0008233">
    <property type="term" value="F:peptidase activity"/>
    <property type="evidence" value="ECO:0007669"/>
    <property type="project" value="InterPro"/>
</dbReference>
<comment type="caution">
    <text evidence="2">The sequence shown here is derived from an EMBL/GenBank/DDBJ whole genome shotgun (WGS) entry which is preliminary data.</text>
</comment>
<reference evidence="2" key="1">
    <citation type="journal article" date="2012" name="Science">
        <title>Fermentation, hydrogen, and sulfur metabolism in multiple uncultivated bacterial phyla.</title>
        <authorList>
            <person name="Wrighton K.C."/>
            <person name="Thomas B.C."/>
            <person name="Sharon I."/>
            <person name="Miller C.S."/>
            <person name="Castelle C.J."/>
            <person name="VerBerkmoes N.C."/>
            <person name="Wilkins M.J."/>
            <person name="Hettich R.L."/>
            <person name="Lipton M.S."/>
            <person name="Williams K.H."/>
            <person name="Long P.E."/>
            <person name="Banfield J.F."/>
        </authorList>
    </citation>
    <scope>NUCLEOTIDE SEQUENCE [LARGE SCALE GENOMIC DNA]</scope>
</reference>
<dbReference type="InterPro" id="IPR009045">
    <property type="entry name" value="Zn_M74/Hedgehog-like"/>
</dbReference>
<dbReference type="Pfam" id="PF13539">
    <property type="entry name" value="Peptidase_M15_4"/>
    <property type="match status" value="1"/>
</dbReference>
<dbReference type="Gene3D" id="3.30.1380.10">
    <property type="match status" value="1"/>
</dbReference>
<proteinExistence type="predicted"/>
<gene>
    <name evidence="2" type="ORF">ACD_4C00028G0003</name>
</gene>
<feature type="domain" description="Peptidase M15C" evidence="1">
    <location>
        <begin position="423"/>
        <end position="485"/>
    </location>
</feature>
<evidence type="ECO:0000313" key="2">
    <source>
        <dbReference type="EMBL" id="EKE27141.1"/>
    </source>
</evidence>
<sequence length="499" mass="60777">MSDLEQQNLEKIEKINRRDKKKEALEEMIRVEAMNTQTQSVICDSSLKQDLLSDSFSAWIILEASINNPKILDKFKKDKIIANSEWMEDWFTVNFWANKSAERNIWLADLVDKWVQKVMVIWERHWREYSHIWVRQWLKWSFFDEQTGRYLPVFSWDMVRVVDRLSKTDLEKSEEYNKEIEVLIYKDDNEWTKEFLKKYSKKELDLIIKKSLDYWIDPCLLMALRSTENWWEFKEFWILKDDIDTYGSQLIFSCRVIQKNINRYQKTTGFNATESWRLSPEFLFFFSNIYAPIWASNDPNNLNENHLRNLLISYGKYSGVNFWSIDDLMNQSKLLIASWNEKNRSEKPQNSEKELFDFVWWSKESIENSLSSINFFWKNIQVHKYIATKLKLAEDDIRSDPEASQYLIKSAWWYCWRNKVSWNGLSMHALWLAIDINPEENWYQSWNSIDYRKLDIPQSFVEIMKRYWFSWWWNWKNPYDPMHFEFNDLALLQEEKLKA</sequence>
<dbReference type="AlphaFoldDB" id="K2F7N2"/>
<dbReference type="InterPro" id="IPR039561">
    <property type="entry name" value="Peptidase_M15C"/>
</dbReference>
<dbReference type="EMBL" id="AMFJ01000544">
    <property type="protein sequence ID" value="EKE27141.1"/>
    <property type="molecule type" value="Genomic_DNA"/>
</dbReference>
<evidence type="ECO:0000259" key="1">
    <source>
        <dbReference type="Pfam" id="PF13539"/>
    </source>
</evidence>